<protein>
    <submittedName>
        <fullName evidence="2">Protein ROS1</fullName>
    </submittedName>
</protein>
<accession>A0A1D1Z2T9</accession>
<reference evidence="2" key="1">
    <citation type="submission" date="2015-07" db="EMBL/GenBank/DDBJ databases">
        <title>Transcriptome Assembly of Anthurium amnicola.</title>
        <authorList>
            <person name="Suzuki J."/>
        </authorList>
    </citation>
    <scope>NUCLEOTIDE SEQUENCE</scope>
</reference>
<sequence length="1224" mass="135079">MDVRRGPKEFQMPAAWIPGTTARAFPVKGVYTAAPDGQGNHTAGTNWFDSVVGLSPGFVHSRRAAQQGACQNGDTGSTAAAGPAIDLNTYGAAVAAAAAASHSFVPAGHVYPPTRAVGSSTQGWHQVRYSEPDATATIFGNITWDGGQGSIPLLLDGRATLSTQVPNGAQSLSAARETAAPPFAPVTPDKHTGTQDGRLPGSADLVEGVQTVREGQEQASIPPTFDPKGKDPIQLHFDQGLSEQTNFWSLGLPPSQLQEIVTQEMAEKLEVNLNQTPPQKPRRKKHRPKVVREGKPARTPKPTTPTPAAPRQARAGESASGKRKYVRREVKSDWPTNPNVLGETAELHVKGTRPVRRHLHFPDEDDKVACQATGDGTKFTIVQNGQEVGVNASAGIAVSLSHSHNQILDGYLKSLETPSLPLQPSRKELIRENLKKLARIRDVTQVASQESTVRSEIQTGCQMTFGNLSSRNSASKLLSTEESMGRSERYMENDLLTDDAQLHKANTVQTDFNYEQTCNYNRMNGFSQHPRDRSNHFPCFPGTHKKRRTQKAQNGLALSDVAPFEDVQRIFECERLQAMEGKQAFGQAEIGTRKMSEVYVQTCNMESLTDNMKHDQLATAPQNFQLHDERQENGIIHRPQACLEALAADIHTKVRRKRRTKKEQVQVFSISSTPHNTHNFSGALVPYMHQNEALHPLDVIVDKMKCLNINRDQEENGIQEQYAIVPYGAHGMMVPFAGQRDPTKKSRPRAKVDLDQETNRVWKLLMGKEINDGIEGTGIDKEKWWEEERRVFRGRADSFIARMHLVQGDRRFSPWKGSVLDSVIGVFLTQNVSDHLSSSAFMALAARFPCRPREANGDKPDTFMELRTGLNVDLNVAEKSSDKQEACDHVPQAVHEAEQMGDKEIHPFGSNIEGDMFPYSKISTTPLRDSRSSTEADDRRPLDDIYSSQTSVVSSQNSSDDLVLTTDQIGSILESKSEAVDPLTAKGRSLETRTSFMELLEIAGTNNFQHLCACVNERNCETESCNSPFNILKHGWGLGEEMLSFSPVTPVENKTSNTRKSILAESATDISNPEKSALTSQSIFSGYSQPFMCNRAAPSTHTGYGNHSYDDVCSRVMTEPTTVNHFHSYSGLQEERTMEVRRKEMGSNSPARDIQICSEALSKAHNSIAHQVHLGSSYMKETSDVVECFPIADKGRTMQVQRNEMGFDSSAKNIQICSEALSKA</sequence>
<proteinExistence type="predicted"/>
<dbReference type="PANTHER" id="PTHR46213">
    <property type="entry name" value="TRANSCRIPTIONAL ACTIVATOR DEMETER"/>
    <property type="match status" value="1"/>
</dbReference>
<feature type="region of interest" description="Disordered" evidence="1">
    <location>
        <begin position="168"/>
        <end position="201"/>
    </location>
</feature>
<gene>
    <name evidence="2" type="primary">ROS1_0</name>
    <name evidence="2" type="ORF">g.88426</name>
</gene>
<dbReference type="PANTHER" id="PTHR46213:SF4">
    <property type="entry name" value="OS02G0496500 PROTEIN"/>
    <property type="match status" value="1"/>
</dbReference>
<feature type="compositionally biased region" description="Basic residues" evidence="1">
    <location>
        <begin position="280"/>
        <end position="289"/>
    </location>
</feature>
<dbReference type="AlphaFoldDB" id="A0A1D1Z2T9"/>
<dbReference type="GO" id="GO:0019104">
    <property type="term" value="F:DNA N-glycosylase activity"/>
    <property type="evidence" value="ECO:0007669"/>
    <property type="project" value="InterPro"/>
</dbReference>
<name>A0A1D1Z2T9_9ARAE</name>
<feature type="region of interest" description="Disordered" evidence="1">
    <location>
        <begin position="271"/>
        <end position="328"/>
    </location>
</feature>
<feature type="compositionally biased region" description="Basic and acidic residues" evidence="1">
    <location>
        <begin position="928"/>
        <end position="943"/>
    </location>
</feature>
<dbReference type="GO" id="GO:0141166">
    <property type="term" value="P:chromosomal 5-methylcytosine DNA demethylation pathway"/>
    <property type="evidence" value="ECO:0007669"/>
    <property type="project" value="InterPro"/>
</dbReference>
<feature type="non-terminal residue" evidence="2">
    <location>
        <position position="1224"/>
    </location>
</feature>
<dbReference type="EMBL" id="GDJX01006728">
    <property type="protein sequence ID" value="JAT61208.1"/>
    <property type="molecule type" value="Transcribed_RNA"/>
</dbReference>
<evidence type="ECO:0000313" key="2">
    <source>
        <dbReference type="EMBL" id="JAT61208.1"/>
    </source>
</evidence>
<feature type="compositionally biased region" description="Low complexity" evidence="1">
    <location>
        <begin position="947"/>
        <end position="959"/>
    </location>
</feature>
<feature type="region of interest" description="Disordered" evidence="1">
    <location>
        <begin position="914"/>
        <end position="959"/>
    </location>
</feature>
<dbReference type="InterPro" id="IPR044811">
    <property type="entry name" value="DME/ROS1"/>
</dbReference>
<evidence type="ECO:0000256" key="1">
    <source>
        <dbReference type="SAM" id="MobiDB-lite"/>
    </source>
</evidence>
<organism evidence="2">
    <name type="scientific">Anthurium amnicola</name>
    <dbReference type="NCBI Taxonomy" id="1678845"/>
    <lineage>
        <taxon>Eukaryota</taxon>
        <taxon>Viridiplantae</taxon>
        <taxon>Streptophyta</taxon>
        <taxon>Embryophyta</taxon>
        <taxon>Tracheophyta</taxon>
        <taxon>Spermatophyta</taxon>
        <taxon>Magnoliopsida</taxon>
        <taxon>Liliopsida</taxon>
        <taxon>Araceae</taxon>
        <taxon>Pothoideae</taxon>
        <taxon>Potheae</taxon>
        <taxon>Anthurium</taxon>
    </lineage>
</organism>
<dbReference type="GO" id="GO:0035514">
    <property type="term" value="F:DNA demethylase activity"/>
    <property type="evidence" value="ECO:0007669"/>
    <property type="project" value="InterPro"/>
</dbReference>